<dbReference type="AlphaFoldDB" id="A0A5P1EFV4"/>
<evidence type="ECO:0000313" key="2">
    <source>
        <dbReference type="EMBL" id="ONK64724.1"/>
    </source>
</evidence>
<feature type="chain" id="PRO_5024335562" evidence="1">
    <location>
        <begin position="22"/>
        <end position="85"/>
    </location>
</feature>
<keyword evidence="3" id="KW-1185">Reference proteome</keyword>
<dbReference type="EMBL" id="CM007387">
    <property type="protein sequence ID" value="ONK64724.1"/>
    <property type="molecule type" value="Genomic_DNA"/>
</dbReference>
<keyword evidence="1" id="KW-0732">Signal</keyword>
<dbReference type="Proteomes" id="UP000243459">
    <property type="component" value="Chromosome 7"/>
</dbReference>
<feature type="signal peptide" evidence="1">
    <location>
        <begin position="1"/>
        <end position="21"/>
    </location>
</feature>
<sequence>MVIRLRLLSLMTLSIGPEGAGQVVSAVEVGAPIKEATGPSPWPEPWAQTILPSRAWPSMLGEVQGHANWSVTVPLLAQEGGPGGR</sequence>
<dbReference type="Gramene" id="ONK64724">
    <property type="protein sequence ID" value="ONK64724"/>
    <property type="gene ID" value="A4U43_C07F29210"/>
</dbReference>
<gene>
    <name evidence="2" type="ORF">A4U43_C07F29210</name>
</gene>
<proteinExistence type="predicted"/>
<organism evidence="2 3">
    <name type="scientific">Asparagus officinalis</name>
    <name type="common">Garden asparagus</name>
    <dbReference type="NCBI Taxonomy" id="4686"/>
    <lineage>
        <taxon>Eukaryota</taxon>
        <taxon>Viridiplantae</taxon>
        <taxon>Streptophyta</taxon>
        <taxon>Embryophyta</taxon>
        <taxon>Tracheophyta</taxon>
        <taxon>Spermatophyta</taxon>
        <taxon>Magnoliopsida</taxon>
        <taxon>Liliopsida</taxon>
        <taxon>Asparagales</taxon>
        <taxon>Asparagaceae</taxon>
        <taxon>Asparagoideae</taxon>
        <taxon>Asparagus</taxon>
    </lineage>
</organism>
<reference evidence="3" key="1">
    <citation type="journal article" date="2017" name="Nat. Commun.">
        <title>The asparagus genome sheds light on the origin and evolution of a young Y chromosome.</title>
        <authorList>
            <person name="Harkess A."/>
            <person name="Zhou J."/>
            <person name="Xu C."/>
            <person name="Bowers J.E."/>
            <person name="Van der Hulst R."/>
            <person name="Ayyampalayam S."/>
            <person name="Mercati F."/>
            <person name="Riccardi P."/>
            <person name="McKain M.R."/>
            <person name="Kakrana A."/>
            <person name="Tang H."/>
            <person name="Ray J."/>
            <person name="Groenendijk J."/>
            <person name="Arikit S."/>
            <person name="Mathioni S.M."/>
            <person name="Nakano M."/>
            <person name="Shan H."/>
            <person name="Telgmann-Rauber A."/>
            <person name="Kanno A."/>
            <person name="Yue Z."/>
            <person name="Chen H."/>
            <person name="Li W."/>
            <person name="Chen Y."/>
            <person name="Xu X."/>
            <person name="Zhang Y."/>
            <person name="Luo S."/>
            <person name="Chen H."/>
            <person name="Gao J."/>
            <person name="Mao Z."/>
            <person name="Pires J.C."/>
            <person name="Luo M."/>
            <person name="Kudrna D."/>
            <person name="Wing R.A."/>
            <person name="Meyers B.C."/>
            <person name="Yi K."/>
            <person name="Kong H."/>
            <person name="Lavrijsen P."/>
            <person name="Sunseri F."/>
            <person name="Falavigna A."/>
            <person name="Ye Y."/>
            <person name="Leebens-Mack J.H."/>
            <person name="Chen G."/>
        </authorList>
    </citation>
    <scope>NUCLEOTIDE SEQUENCE [LARGE SCALE GENOMIC DNA]</scope>
    <source>
        <strain evidence="3">cv. DH0086</strain>
    </source>
</reference>
<evidence type="ECO:0000313" key="3">
    <source>
        <dbReference type="Proteomes" id="UP000243459"/>
    </source>
</evidence>
<protein>
    <submittedName>
        <fullName evidence="2">Uncharacterized protein</fullName>
    </submittedName>
</protein>
<name>A0A5P1EFV4_ASPOF</name>
<accession>A0A5P1EFV4</accession>
<evidence type="ECO:0000256" key="1">
    <source>
        <dbReference type="SAM" id="SignalP"/>
    </source>
</evidence>